<dbReference type="Pfam" id="PF07730">
    <property type="entry name" value="HisKA_3"/>
    <property type="match status" value="1"/>
</dbReference>
<protein>
    <recommendedName>
        <fullName evidence="2">histidine kinase</fullName>
        <ecNumber evidence="2">2.7.13.3</ecNumber>
    </recommendedName>
</protein>
<evidence type="ECO:0000259" key="9">
    <source>
        <dbReference type="SMART" id="SM00387"/>
    </source>
</evidence>
<keyword evidence="3" id="KW-0597">Phosphoprotein</keyword>
<keyword evidence="7" id="KW-0067">ATP-binding</keyword>
<evidence type="ECO:0000256" key="6">
    <source>
        <dbReference type="ARBA" id="ARBA00022777"/>
    </source>
</evidence>
<organism evidence="10 11">
    <name type="scientific">Pseudomonas caspiana</name>
    <dbReference type="NCBI Taxonomy" id="1451454"/>
    <lineage>
        <taxon>Bacteria</taxon>
        <taxon>Pseudomonadati</taxon>
        <taxon>Pseudomonadota</taxon>
        <taxon>Gammaproteobacteria</taxon>
        <taxon>Pseudomonadales</taxon>
        <taxon>Pseudomonadaceae</taxon>
        <taxon>Pseudomonas</taxon>
    </lineage>
</organism>
<dbReference type="SUPFAM" id="SSF55874">
    <property type="entry name" value="ATPase domain of HSP90 chaperone/DNA topoisomerase II/histidine kinase"/>
    <property type="match status" value="1"/>
</dbReference>
<dbReference type="SUPFAM" id="SSF55781">
    <property type="entry name" value="GAF domain-like"/>
    <property type="match status" value="1"/>
</dbReference>
<evidence type="ECO:0000313" key="10">
    <source>
        <dbReference type="EMBL" id="OUM74176.1"/>
    </source>
</evidence>
<dbReference type="InterPro" id="IPR036890">
    <property type="entry name" value="HATPase_C_sf"/>
</dbReference>
<dbReference type="InterPro" id="IPR050482">
    <property type="entry name" value="Sensor_HK_TwoCompSys"/>
</dbReference>
<evidence type="ECO:0000256" key="1">
    <source>
        <dbReference type="ARBA" id="ARBA00000085"/>
    </source>
</evidence>
<keyword evidence="6 10" id="KW-0418">Kinase</keyword>
<dbReference type="GO" id="GO:0005524">
    <property type="term" value="F:ATP binding"/>
    <property type="evidence" value="ECO:0007669"/>
    <property type="project" value="UniProtKB-KW"/>
</dbReference>
<dbReference type="CDD" id="cd16917">
    <property type="entry name" value="HATPase_UhpB-NarQ-NarX-like"/>
    <property type="match status" value="1"/>
</dbReference>
<keyword evidence="8" id="KW-0902">Two-component regulatory system</keyword>
<dbReference type="GO" id="GO:0046983">
    <property type="term" value="F:protein dimerization activity"/>
    <property type="evidence" value="ECO:0007669"/>
    <property type="project" value="InterPro"/>
</dbReference>
<sequence>MHKPPDDSASALNLRSQYRQWESRAARLRLLVETGQELTRLSTTAMRQRALQRACAFLAMDQGVLLEWEDGSAAAISATHGNPQRFETLTSLLDRTLLVPEWRVQPCAQIHCLLHLPLLNADGEPFAALLLANNANIAAPDTEDLQSLQLLATLLAAHLENSRLLDTLSARERAMSELVHRLFNAQEDERKRVAYDLHDGLAQTLAGLHQRLQGFASRCPDLPDQLSHELSTILQLAQRCVGEGRQVIGGLRPVVLDDFGLVQAIDKEADRLREAGYAVQWTARYAERLPDVIEITLFRIAQEGINNILKHAGPCSVRLALQMGESQVSVVIEDLGRGFAARPPSQPGSTDGLGLTAMQERTHLVGGRFDCVSYPGKGTRLSAVVPLTSSEVRT</sequence>
<reference evidence="10 11" key="1">
    <citation type="journal article" date="2017" name="Syst. Appl. Microbiol.">
        <title>Pseudomonas caspiana sp. nov., a citrus pathogen in the Pseudomonas syringae phylogenetic group.</title>
        <authorList>
            <person name="Busquets A."/>
            <person name="Gomila M."/>
            <person name="Beiki F."/>
            <person name="Mulet M."/>
            <person name="Rahimian H."/>
            <person name="Garcia-Valdes E."/>
            <person name="Lalucat J."/>
        </authorList>
    </citation>
    <scope>NUCLEOTIDE SEQUENCE [LARGE SCALE GENOMIC DNA]</scope>
    <source>
        <strain evidence="10 11">FBF102</strain>
    </source>
</reference>
<dbReference type="InterPro" id="IPR029016">
    <property type="entry name" value="GAF-like_dom_sf"/>
</dbReference>
<name>A0A1Y3P2X5_9PSED</name>
<evidence type="ECO:0000256" key="5">
    <source>
        <dbReference type="ARBA" id="ARBA00022741"/>
    </source>
</evidence>
<evidence type="ECO:0000256" key="8">
    <source>
        <dbReference type="ARBA" id="ARBA00023012"/>
    </source>
</evidence>
<dbReference type="SMART" id="SM00387">
    <property type="entry name" value="HATPase_c"/>
    <property type="match status" value="1"/>
</dbReference>
<keyword evidence="4" id="KW-0808">Transferase</keyword>
<evidence type="ECO:0000256" key="7">
    <source>
        <dbReference type="ARBA" id="ARBA00022840"/>
    </source>
</evidence>
<dbReference type="GO" id="GO:0000155">
    <property type="term" value="F:phosphorelay sensor kinase activity"/>
    <property type="evidence" value="ECO:0007669"/>
    <property type="project" value="InterPro"/>
</dbReference>
<accession>A0A1Y3P2X5</accession>
<evidence type="ECO:0000256" key="3">
    <source>
        <dbReference type="ARBA" id="ARBA00022553"/>
    </source>
</evidence>
<dbReference type="Gene3D" id="1.20.5.1930">
    <property type="match status" value="1"/>
</dbReference>
<comment type="catalytic activity">
    <reaction evidence="1">
        <text>ATP + protein L-histidine = ADP + protein N-phospho-L-histidine.</text>
        <dbReference type="EC" id="2.7.13.3"/>
    </reaction>
</comment>
<keyword evidence="5" id="KW-0547">Nucleotide-binding</keyword>
<keyword evidence="11" id="KW-1185">Reference proteome</keyword>
<evidence type="ECO:0000256" key="4">
    <source>
        <dbReference type="ARBA" id="ARBA00022679"/>
    </source>
</evidence>
<gene>
    <name evidence="10" type="ORF">AUC60_09310</name>
</gene>
<dbReference type="AlphaFoldDB" id="A0A1Y3P2X5"/>
<dbReference type="GO" id="GO:0016020">
    <property type="term" value="C:membrane"/>
    <property type="evidence" value="ECO:0007669"/>
    <property type="project" value="InterPro"/>
</dbReference>
<comment type="caution">
    <text evidence="10">The sequence shown here is derived from an EMBL/GenBank/DDBJ whole genome shotgun (WGS) entry which is preliminary data.</text>
</comment>
<dbReference type="RefSeq" id="WP_087266382.1">
    <property type="nucleotide sequence ID" value="NZ_JBJGBV010000019.1"/>
</dbReference>
<dbReference type="InterPro" id="IPR011712">
    <property type="entry name" value="Sig_transdc_His_kin_sub3_dim/P"/>
</dbReference>
<dbReference type="Proteomes" id="UP000195440">
    <property type="component" value="Unassembled WGS sequence"/>
</dbReference>
<evidence type="ECO:0000313" key="11">
    <source>
        <dbReference type="Proteomes" id="UP000195440"/>
    </source>
</evidence>
<dbReference type="InterPro" id="IPR003594">
    <property type="entry name" value="HATPase_dom"/>
</dbReference>
<dbReference type="EC" id="2.7.13.3" evidence="2"/>
<feature type="domain" description="Histidine kinase/HSP90-like ATPase" evidence="9">
    <location>
        <begin position="292"/>
        <end position="389"/>
    </location>
</feature>
<dbReference type="PANTHER" id="PTHR24421:SF10">
    <property type="entry name" value="NITRATE_NITRITE SENSOR PROTEIN NARQ"/>
    <property type="match status" value="1"/>
</dbReference>
<dbReference type="Pfam" id="PF02518">
    <property type="entry name" value="HATPase_c"/>
    <property type="match status" value="1"/>
</dbReference>
<dbReference type="Gene3D" id="3.30.450.40">
    <property type="match status" value="1"/>
</dbReference>
<evidence type="ECO:0000256" key="2">
    <source>
        <dbReference type="ARBA" id="ARBA00012438"/>
    </source>
</evidence>
<dbReference type="OrthoDB" id="9797605at2"/>
<dbReference type="PANTHER" id="PTHR24421">
    <property type="entry name" value="NITRATE/NITRITE SENSOR PROTEIN NARX-RELATED"/>
    <property type="match status" value="1"/>
</dbReference>
<proteinExistence type="predicted"/>
<dbReference type="EMBL" id="LOHF01000006">
    <property type="protein sequence ID" value="OUM74176.1"/>
    <property type="molecule type" value="Genomic_DNA"/>
</dbReference>
<dbReference type="Gene3D" id="3.30.565.10">
    <property type="entry name" value="Histidine kinase-like ATPase, C-terminal domain"/>
    <property type="match status" value="1"/>
</dbReference>